<feature type="region of interest" description="Disordered" evidence="7">
    <location>
        <begin position="1"/>
        <end position="42"/>
    </location>
</feature>
<dbReference type="InterPro" id="IPR006634">
    <property type="entry name" value="TLC-dom"/>
</dbReference>
<evidence type="ECO:0000256" key="4">
    <source>
        <dbReference type="ARBA" id="ARBA00022989"/>
    </source>
</evidence>
<comment type="similarity">
    <text evidence="2">Belongs to the sphingosine N-acyltransferase family.</text>
</comment>
<comment type="subcellular location">
    <subcellularLocation>
        <location evidence="1">Membrane</location>
        <topology evidence="1">Multi-pass membrane protein</topology>
    </subcellularLocation>
</comment>
<dbReference type="AlphaFoldDB" id="A0AAF0EJS9"/>
<evidence type="ECO:0000256" key="5">
    <source>
        <dbReference type="ARBA" id="ARBA00023136"/>
    </source>
</evidence>
<dbReference type="PROSITE" id="PS50922">
    <property type="entry name" value="TLC"/>
    <property type="match status" value="1"/>
</dbReference>
<dbReference type="EC" id="2.3.1.24" evidence="10"/>
<protein>
    <submittedName>
        <fullName evidence="10">Sphingosine N-acyltransferase</fullName>
        <ecNumber evidence="10">2.3.1.24</ecNumber>
    </submittedName>
</protein>
<evidence type="ECO:0000313" key="11">
    <source>
        <dbReference type="Proteomes" id="UP001213623"/>
    </source>
</evidence>
<reference evidence="10" key="1">
    <citation type="submission" date="2023-03" db="EMBL/GenBank/DDBJ databases">
        <title>Mating type loci evolution in Malassezia.</title>
        <authorList>
            <person name="Coelho M.A."/>
        </authorList>
    </citation>
    <scope>NUCLEOTIDE SEQUENCE</scope>
    <source>
        <strain evidence="10">CBS 9557</strain>
    </source>
</reference>
<keyword evidence="4 8" id="KW-1133">Transmembrane helix</keyword>
<evidence type="ECO:0000259" key="9">
    <source>
        <dbReference type="PROSITE" id="PS50922"/>
    </source>
</evidence>
<evidence type="ECO:0000256" key="2">
    <source>
        <dbReference type="ARBA" id="ARBA00009808"/>
    </source>
</evidence>
<gene>
    <name evidence="10" type="primary">lag1</name>
    <name evidence="10" type="ORF">MNAN1_001822</name>
</gene>
<proteinExistence type="inferred from homology"/>
<evidence type="ECO:0000256" key="6">
    <source>
        <dbReference type="PROSITE-ProRule" id="PRU00205"/>
    </source>
</evidence>
<dbReference type="SMART" id="SM00724">
    <property type="entry name" value="TLC"/>
    <property type="match status" value="1"/>
</dbReference>
<dbReference type="InterPro" id="IPR016439">
    <property type="entry name" value="Lag1/Lac1-like"/>
</dbReference>
<feature type="transmembrane region" description="Helical" evidence="8">
    <location>
        <begin position="326"/>
        <end position="349"/>
    </location>
</feature>
<feature type="compositionally biased region" description="Basic residues" evidence="7">
    <location>
        <begin position="1"/>
        <end position="27"/>
    </location>
</feature>
<dbReference type="Proteomes" id="UP001213623">
    <property type="component" value="Chromosome 3"/>
</dbReference>
<feature type="transmembrane region" description="Helical" evidence="8">
    <location>
        <begin position="207"/>
        <end position="227"/>
    </location>
</feature>
<evidence type="ECO:0000313" key="10">
    <source>
        <dbReference type="EMBL" id="WFD26833.1"/>
    </source>
</evidence>
<sequence>MSKGAKRSSKKNTPSKRSATRASKKQVTRPVRAPTKQKPSSQGRISLEWIGTSLAVLVLSLLLGGHVLSDPTHGAWMQALEHARAVLGAWHIPVPVSAQTWTSWKHTIHTFTTACFFLSGARSSKLPSGLWDRFTSLWFPSVPVEYERSPYDICFAVTWGLILLVARTAFMHLLLLPLARVLVSHPKGYVHADAKSGKRLRRKVDRFAEQGWILVLYATSLVLVVAVSRRQPFWPWKPEQLWLNYPRTTMDALTKAVYLWEASNYIHQLFVINLEERRSDFAQMLTHHFVTILLIGGSYACCFHPVGIVVLLLMDPADVCLSSAKLLKYMGFQTLTDITFGIFMIVWFITRHVAYAFVWWSCYRDAPAIIRFSDRLDVVSGHALTPLSYVVFLALLATLQIILLIWFGMIVKVAARVLTQQGAIDSRSDDSDA</sequence>
<keyword evidence="5 6" id="KW-0472">Membrane</keyword>
<accession>A0AAF0EJS9</accession>
<evidence type="ECO:0000256" key="7">
    <source>
        <dbReference type="SAM" id="MobiDB-lite"/>
    </source>
</evidence>
<dbReference type="GO" id="GO:0050291">
    <property type="term" value="F:sphingosine N-acyltransferase activity"/>
    <property type="evidence" value="ECO:0007669"/>
    <property type="project" value="UniProtKB-EC"/>
</dbReference>
<keyword evidence="3 6" id="KW-0812">Transmembrane</keyword>
<dbReference type="EMBL" id="CP119894">
    <property type="protein sequence ID" value="WFD26833.1"/>
    <property type="molecule type" value="Genomic_DNA"/>
</dbReference>
<dbReference type="Pfam" id="PF03798">
    <property type="entry name" value="TRAM_LAG1_CLN8"/>
    <property type="match status" value="1"/>
</dbReference>
<keyword evidence="10" id="KW-0012">Acyltransferase</keyword>
<keyword evidence="10" id="KW-0808">Transferase</keyword>
<feature type="domain" description="TLC" evidence="9">
    <location>
        <begin position="205"/>
        <end position="419"/>
    </location>
</feature>
<dbReference type="GO" id="GO:0016020">
    <property type="term" value="C:membrane"/>
    <property type="evidence" value="ECO:0007669"/>
    <property type="project" value="UniProtKB-SubCell"/>
</dbReference>
<evidence type="ECO:0000256" key="1">
    <source>
        <dbReference type="ARBA" id="ARBA00004141"/>
    </source>
</evidence>
<feature type="transmembrane region" description="Helical" evidence="8">
    <location>
        <begin position="389"/>
        <end position="411"/>
    </location>
</feature>
<keyword evidence="11" id="KW-1185">Reference proteome</keyword>
<evidence type="ECO:0000256" key="3">
    <source>
        <dbReference type="ARBA" id="ARBA00022692"/>
    </source>
</evidence>
<feature type="transmembrane region" description="Helical" evidence="8">
    <location>
        <begin position="156"/>
        <end position="179"/>
    </location>
</feature>
<feature type="transmembrane region" description="Helical" evidence="8">
    <location>
        <begin position="289"/>
        <end position="314"/>
    </location>
</feature>
<organism evidence="10 11">
    <name type="scientific">Malassezia nana</name>
    <dbReference type="NCBI Taxonomy" id="180528"/>
    <lineage>
        <taxon>Eukaryota</taxon>
        <taxon>Fungi</taxon>
        <taxon>Dikarya</taxon>
        <taxon>Basidiomycota</taxon>
        <taxon>Ustilaginomycotina</taxon>
        <taxon>Malasseziomycetes</taxon>
        <taxon>Malasseziales</taxon>
        <taxon>Malasseziaceae</taxon>
        <taxon>Malassezia</taxon>
    </lineage>
</organism>
<feature type="transmembrane region" description="Helical" evidence="8">
    <location>
        <begin position="46"/>
        <end position="68"/>
    </location>
</feature>
<evidence type="ECO:0000256" key="8">
    <source>
        <dbReference type="SAM" id="Phobius"/>
    </source>
</evidence>
<dbReference type="GO" id="GO:0046513">
    <property type="term" value="P:ceramide biosynthetic process"/>
    <property type="evidence" value="ECO:0007669"/>
    <property type="project" value="InterPro"/>
</dbReference>
<dbReference type="PANTHER" id="PTHR12560">
    <property type="entry name" value="LONGEVITY ASSURANCE FACTOR 1 LAG1"/>
    <property type="match status" value="1"/>
</dbReference>
<name>A0AAF0EJS9_9BASI</name>
<dbReference type="PANTHER" id="PTHR12560:SF0">
    <property type="entry name" value="LD18904P"/>
    <property type="match status" value="1"/>
</dbReference>